<dbReference type="RefSeq" id="WP_345433798.1">
    <property type="nucleotide sequence ID" value="NZ_BAABHK010000008.1"/>
</dbReference>
<dbReference type="Pfam" id="PF12307">
    <property type="entry name" value="DUF3631"/>
    <property type="match status" value="1"/>
</dbReference>
<evidence type="ECO:0000313" key="4">
    <source>
        <dbReference type="Proteomes" id="UP001501442"/>
    </source>
</evidence>
<gene>
    <name evidence="3" type="ORF">GCM10023196_053830</name>
</gene>
<protein>
    <submittedName>
        <fullName evidence="3">DUF3631 domain-containing protein</fullName>
    </submittedName>
</protein>
<proteinExistence type="predicted"/>
<feature type="domain" description="DUF3631" evidence="2">
    <location>
        <begin position="193"/>
        <end position="392"/>
    </location>
</feature>
<sequence length="479" mass="52046">MSRHLKAVNEKKAPEPLTAEQRAEGERVLNQVAGFIGQYVRFPSDHCLPVVALWAAHTWAADKFYVTPRLVADSAEPQSGKTRVLELLNLVCRKPEMVLSPTTAAIFRMIYDDHLTLLFDEVDAVFNPKNAGNYEDLRALLNAGYKRGATIPRCVGDAAKMQVQRFKVFAPVALAGIAGNMPPTITTRAITIHMRRRAIGEHVEPFYEEDAEEEAAPIAAALEKWVVSIADHLGKARPETPAGVVDRPAEVWKAILAVADAAGDEWAKRAREACKHFVLGPGQASLSLGIRLLSDLREAFTVRRPDGTIAEHRQRMSTVDIIDALVELEEAPWSDLRGKPLDARRLSFELKKYDVLRKTFKDGKATVKGYMVAGHEDSEGVSAGLGDAWSRYLPPQAEKVGNPGNPGNPAGQAVTEQMAVTDESVTGKSAVTALSREVTEVSEVTGICAGCGEPMRISTPGQTCHPNDECEARAAQGAS</sequence>
<accession>A0ABP8UFY2</accession>
<evidence type="ECO:0000313" key="3">
    <source>
        <dbReference type="EMBL" id="GAA4630053.1"/>
    </source>
</evidence>
<keyword evidence="4" id="KW-1185">Reference proteome</keyword>
<organism evidence="3 4">
    <name type="scientific">Actinoallomurus vinaceus</name>
    <dbReference type="NCBI Taxonomy" id="1080074"/>
    <lineage>
        <taxon>Bacteria</taxon>
        <taxon>Bacillati</taxon>
        <taxon>Actinomycetota</taxon>
        <taxon>Actinomycetes</taxon>
        <taxon>Streptosporangiales</taxon>
        <taxon>Thermomonosporaceae</taxon>
        <taxon>Actinoallomurus</taxon>
    </lineage>
</organism>
<dbReference type="EMBL" id="BAABHK010000008">
    <property type="protein sequence ID" value="GAA4630053.1"/>
    <property type="molecule type" value="Genomic_DNA"/>
</dbReference>
<reference evidence="4" key="1">
    <citation type="journal article" date="2019" name="Int. J. Syst. Evol. Microbiol.">
        <title>The Global Catalogue of Microorganisms (GCM) 10K type strain sequencing project: providing services to taxonomists for standard genome sequencing and annotation.</title>
        <authorList>
            <consortium name="The Broad Institute Genomics Platform"/>
            <consortium name="The Broad Institute Genome Sequencing Center for Infectious Disease"/>
            <person name="Wu L."/>
            <person name="Ma J."/>
        </authorList>
    </citation>
    <scope>NUCLEOTIDE SEQUENCE [LARGE SCALE GENOMIC DNA]</scope>
    <source>
        <strain evidence="4">JCM 17939</strain>
    </source>
</reference>
<name>A0ABP8UFY2_9ACTN</name>
<feature type="region of interest" description="Disordered" evidence="1">
    <location>
        <begin position="1"/>
        <end position="21"/>
    </location>
</feature>
<evidence type="ECO:0000259" key="2">
    <source>
        <dbReference type="Pfam" id="PF12307"/>
    </source>
</evidence>
<dbReference type="Proteomes" id="UP001501442">
    <property type="component" value="Unassembled WGS sequence"/>
</dbReference>
<evidence type="ECO:0000256" key="1">
    <source>
        <dbReference type="SAM" id="MobiDB-lite"/>
    </source>
</evidence>
<comment type="caution">
    <text evidence="3">The sequence shown here is derived from an EMBL/GenBank/DDBJ whole genome shotgun (WGS) entry which is preliminary data.</text>
</comment>
<dbReference type="InterPro" id="IPR022081">
    <property type="entry name" value="DUF3631"/>
</dbReference>